<reference evidence="2 3" key="1">
    <citation type="submission" date="2024-02" db="EMBL/GenBank/DDBJ databases">
        <title>Chromosome-scale genome assembly of the rough periwinkle Littorina saxatilis.</title>
        <authorList>
            <person name="De Jode A."/>
            <person name="Faria R."/>
            <person name="Formenti G."/>
            <person name="Sims Y."/>
            <person name="Smith T.P."/>
            <person name="Tracey A."/>
            <person name="Wood J.M.D."/>
            <person name="Zagrodzka Z.B."/>
            <person name="Johannesson K."/>
            <person name="Butlin R.K."/>
            <person name="Leder E.H."/>
        </authorList>
    </citation>
    <scope>NUCLEOTIDE SEQUENCE [LARGE SCALE GENOMIC DNA]</scope>
    <source>
        <strain evidence="2">Snail1</strain>
        <tissue evidence="2">Muscle</tissue>
    </source>
</reference>
<dbReference type="InterPro" id="IPR000595">
    <property type="entry name" value="cNMP-bd_dom"/>
</dbReference>
<name>A0AAN9BG17_9CAEN</name>
<comment type="caution">
    <text evidence="2">The sequence shown here is derived from an EMBL/GenBank/DDBJ whole genome shotgun (WGS) entry which is preliminary data.</text>
</comment>
<dbReference type="InterPro" id="IPR018490">
    <property type="entry name" value="cNMP-bd_dom_sf"/>
</dbReference>
<dbReference type="EMBL" id="JBAMIC010000008">
    <property type="protein sequence ID" value="KAK7104857.1"/>
    <property type="molecule type" value="Genomic_DNA"/>
</dbReference>
<evidence type="ECO:0000259" key="1">
    <source>
        <dbReference type="PROSITE" id="PS50042"/>
    </source>
</evidence>
<organism evidence="2 3">
    <name type="scientific">Littorina saxatilis</name>
    <dbReference type="NCBI Taxonomy" id="31220"/>
    <lineage>
        <taxon>Eukaryota</taxon>
        <taxon>Metazoa</taxon>
        <taxon>Spiralia</taxon>
        <taxon>Lophotrochozoa</taxon>
        <taxon>Mollusca</taxon>
        <taxon>Gastropoda</taxon>
        <taxon>Caenogastropoda</taxon>
        <taxon>Littorinimorpha</taxon>
        <taxon>Littorinoidea</taxon>
        <taxon>Littorinidae</taxon>
        <taxon>Littorina</taxon>
    </lineage>
</organism>
<protein>
    <recommendedName>
        <fullName evidence="1">Cyclic nucleotide-binding domain-containing protein</fullName>
    </recommendedName>
</protein>
<proteinExistence type="predicted"/>
<keyword evidence="3" id="KW-1185">Reference proteome</keyword>
<evidence type="ECO:0000313" key="2">
    <source>
        <dbReference type="EMBL" id="KAK7104857.1"/>
    </source>
</evidence>
<sequence>MGSPQERAVSLINKPAPARAERDIEMVLPWLQKRSKLLMELDRDTLKDILRHCSYERAVNDDIILQQGDRGDK</sequence>
<dbReference type="Proteomes" id="UP001374579">
    <property type="component" value="Unassembled WGS sequence"/>
</dbReference>
<accession>A0AAN9BG17</accession>
<feature type="domain" description="Cyclic nucleotide-binding" evidence="1">
    <location>
        <begin position="37"/>
        <end position="73"/>
    </location>
</feature>
<gene>
    <name evidence="2" type="ORF">V1264_019507</name>
</gene>
<dbReference type="SUPFAM" id="SSF51206">
    <property type="entry name" value="cAMP-binding domain-like"/>
    <property type="match status" value="1"/>
</dbReference>
<dbReference type="InterPro" id="IPR014710">
    <property type="entry name" value="RmlC-like_jellyroll"/>
</dbReference>
<dbReference type="Gene3D" id="2.60.120.10">
    <property type="entry name" value="Jelly Rolls"/>
    <property type="match status" value="1"/>
</dbReference>
<evidence type="ECO:0000313" key="3">
    <source>
        <dbReference type="Proteomes" id="UP001374579"/>
    </source>
</evidence>
<dbReference type="PROSITE" id="PS50042">
    <property type="entry name" value="CNMP_BINDING_3"/>
    <property type="match status" value="1"/>
</dbReference>
<dbReference type="AlphaFoldDB" id="A0AAN9BG17"/>